<feature type="compositionally biased region" description="Polar residues" evidence="2">
    <location>
        <begin position="133"/>
        <end position="144"/>
    </location>
</feature>
<feature type="region of interest" description="Disordered" evidence="2">
    <location>
        <begin position="332"/>
        <end position="373"/>
    </location>
</feature>
<evidence type="ECO:0000256" key="1">
    <source>
        <dbReference type="PROSITE-ProRule" id="PRU00042"/>
    </source>
</evidence>
<reference evidence="4 5" key="1">
    <citation type="journal article" date="2022" name="Nat. Ecol. Evol.">
        <title>A masculinizing supergene underlies an exaggerated male reproductive morph in a spider.</title>
        <authorList>
            <person name="Hendrickx F."/>
            <person name="De Corte Z."/>
            <person name="Sonet G."/>
            <person name="Van Belleghem S.M."/>
            <person name="Kostlbacher S."/>
            <person name="Vangestel C."/>
        </authorList>
    </citation>
    <scope>NUCLEOTIDE SEQUENCE [LARGE SCALE GENOMIC DNA]</scope>
    <source>
        <strain evidence="4">W744_W776</strain>
    </source>
</reference>
<keyword evidence="1" id="KW-0479">Metal-binding</keyword>
<feature type="compositionally biased region" description="Polar residues" evidence="2">
    <location>
        <begin position="76"/>
        <end position="87"/>
    </location>
</feature>
<protein>
    <recommendedName>
        <fullName evidence="3">C2H2-type domain-containing protein</fullName>
    </recommendedName>
</protein>
<keyword evidence="1" id="KW-0863">Zinc-finger</keyword>
<feature type="region of interest" description="Disordered" evidence="2">
    <location>
        <begin position="55"/>
        <end position="107"/>
    </location>
</feature>
<gene>
    <name evidence="4" type="ORF">JTE90_021136</name>
</gene>
<feature type="region of interest" description="Disordered" evidence="2">
    <location>
        <begin position="265"/>
        <end position="289"/>
    </location>
</feature>
<dbReference type="GO" id="GO:0008270">
    <property type="term" value="F:zinc ion binding"/>
    <property type="evidence" value="ECO:0007669"/>
    <property type="project" value="UniProtKB-KW"/>
</dbReference>
<dbReference type="Proteomes" id="UP000827092">
    <property type="component" value="Unassembled WGS sequence"/>
</dbReference>
<keyword evidence="1" id="KW-0862">Zinc</keyword>
<accession>A0AAV6U109</accession>
<dbReference type="AlphaFoldDB" id="A0AAV6U109"/>
<feature type="compositionally biased region" description="Low complexity" evidence="2">
    <location>
        <begin position="336"/>
        <end position="351"/>
    </location>
</feature>
<sequence length="373" mass="39980">MSTTPPVATRTRGKKLMTASDKCASLVIPPLPALPSPTVFLSPHMHRGPSLNPVPVLVAPTTSPGPLGLMDEQAPRTRSPSPTNCNPTGCHAENTPPPILTNPSSSLPLDPSWSLTFSPSFSQKATSPDARSPSLSQRSGTSPISVHDSPPTVTPSLLLEPPPTFISLEETSINTNNLPPGPIKSTSSSPSTFERIVELLPLPPSPTPAADVIDLTGSPKARPHPPLTEEDWTCGFCEAHFPSRLECDAHLSDVHLLSQEKVELSPQLDAKQDGLPKTPSTRDSPPVPTLVESDNALFNIFNTPLPPKSKLFRCQSCGLQFDKYKRFRNHKLTHLTTPTPSIPSPMTSKTISRAEPPTSIPISTPRRDTAPLA</sequence>
<evidence type="ECO:0000313" key="4">
    <source>
        <dbReference type="EMBL" id="KAG8177803.1"/>
    </source>
</evidence>
<proteinExistence type="predicted"/>
<feature type="domain" description="C2H2-type" evidence="3">
    <location>
        <begin position="312"/>
        <end position="334"/>
    </location>
</feature>
<dbReference type="PROSITE" id="PS00028">
    <property type="entry name" value="ZINC_FINGER_C2H2_1"/>
    <property type="match status" value="2"/>
</dbReference>
<evidence type="ECO:0000313" key="5">
    <source>
        <dbReference type="Proteomes" id="UP000827092"/>
    </source>
</evidence>
<dbReference type="PROSITE" id="PS50157">
    <property type="entry name" value="ZINC_FINGER_C2H2_2"/>
    <property type="match status" value="1"/>
</dbReference>
<keyword evidence="5" id="KW-1185">Reference proteome</keyword>
<comment type="caution">
    <text evidence="4">The sequence shown here is derived from an EMBL/GenBank/DDBJ whole genome shotgun (WGS) entry which is preliminary data.</text>
</comment>
<name>A0AAV6U109_9ARAC</name>
<evidence type="ECO:0000259" key="3">
    <source>
        <dbReference type="PROSITE" id="PS50157"/>
    </source>
</evidence>
<dbReference type="EMBL" id="JAFNEN010000748">
    <property type="protein sequence ID" value="KAG8177803.1"/>
    <property type="molecule type" value="Genomic_DNA"/>
</dbReference>
<feature type="region of interest" description="Disordered" evidence="2">
    <location>
        <begin position="119"/>
        <end position="158"/>
    </location>
</feature>
<evidence type="ECO:0000256" key="2">
    <source>
        <dbReference type="SAM" id="MobiDB-lite"/>
    </source>
</evidence>
<organism evidence="4 5">
    <name type="scientific">Oedothorax gibbosus</name>
    <dbReference type="NCBI Taxonomy" id="931172"/>
    <lineage>
        <taxon>Eukaryota</taxon>
        <taxon>Metazoa</taxon>
        <taxon>Ecdysozoa</taxon>
        <taxon>Arthropoda</taxon>
        <taxon>Chelicerata</taxon>
        <taxon>Arachnida</taxon>
        <taxon>Araneae</taxon>
        <taxon>Araneomorphae</taxon>
        <taxon>Entelegynae</taxon>
        <taxon>Araneoidea</taxon>
        <taxon>Linyphiidae</taxon>
        <taxon>Erigoninae</taxon>
        <taxon>Oedothorax</taxon>
    </lineage>
</organism>
<dbReference type="SMART" id="SM00355">
    <property type="entry name" value="ZnF_C2H2"/>
    <property type="match status" value="2"/>
</dbReference>
<dbReference type="InterPro" id="IPR013087">
    <property type="entry name" value="Znf_C2H2_type"/>
</dbReference>